<dbReference type="GeneID" id="36595777"/>
<proteinExistence type="predicted"/>
<dbReference type="RefSeq" id="XP_024726312.1">
    <property type="nucleotide sequence ID" value="XM_024887701.1"/>
</dbReference>
<gene>
    <name evidence="2" type="ORF">K444DRAFT_671029</name>
</gene>
<keyword evidence="3" id="KW-1185">Reference proteome</keyword>
<dbReference type="AlphaFoldDB" id="A0A2J6SF63"/>
<dbReference type="Proteomes" id="UP000235371">
    <property type="component" value="Unassembled WGS sequence"/>
</dbReference>
<dbReference type="OrthoDB" id="3513418at2759"/>
<evidence type="ECO:0000313" key="3">
    <source>
        <dbReference type="Proteomes" id="UP000235371"/>
    </source>
</evidence>
<reference evidence="2 3" key="1">
    <citation type="submission" date="2016-04" db="EMBL/GenBank/DDBJ databases">
        <title>A degradative enzymes factory behind the ericoid mycorrhizal symbiosis.</title>
        <authorList>
            <consortium name="DOE Joint Genome Institute"/>
            <person name="Martino E."/>
            <person name="Morin E."/>
            <person name="Grelet G."/>
            <person name="Kuo A."/>
            <person name="Kohler A."/>
            <person name="Daghino S."/>
            <person name="Barry K."/>
            <person name="Choi C."/>
            <person name="Cichocki N."/>
            <person name="Clum A."/>
            <person name="Copeland A."/>
            <person name="Hainaut M."/>
            <person name="Haridas S."/>
            <person name="Labutti K."/>
            <person name="Lindquist E."/>
            <person name="Lipzen A."/>
            <person name="Khouja H.-R."/>
            <person name="Murat C."/>
            <person name="Ohm R."/>
            <person name="Olson A."/>
            <person name="Spatafora J."/>
            <person name="Veneault-Fourrey C."/>
            <person name="Henrissat B."/>
            <person name="Grigoriev I."/>
            <person name="Martin F."/>
            <person name="Perotto S."/>
        </authorList>
    </citation>
    <scope>NUCLEOTIDE SEQUENCE [LARGE SCALE GENOMIC DNA]</scope>
    <source>
        <strain evidence="2 3">E</strain>
    </source>
</reference>
<accession>A0A2J6SF63</accession>
<sequence length="457" mass="53018">MAILKSGNDEYEVRIKRYLEKTYFDEYIKTGEREKKAATTCKRYIVGGDGVRYTTEVTLKSFISPKPSSRFQVKLTQSVTRIYTDPPITKMGSRKKSQPGWNEKLVNETDLMGINPESLGFFEIRLRKFRWENRRLTDREYKKKVAAANDASKVPPPLNSSLVVGNHKEPRLWDAQKVDEDSFKKDGIYAPPLYLYAWKDLDKSERQTALKELQAINKEHVINALEAKTGKIHVKFGRGRGKNEAKEWRAWFKMSEWEKEDAFESLRYLIVIQKSKKSHERGEAIRQYESRSGEIVSLVDEDEEQSKAEKKEPFRPKTFPDLEYTAARSEDGSAVKKESKIKHEPVDIKIRLEDDMMVKSSNGATPAGNNKNFRAHEDNNITSANDKSPGFEEHKNIAPARNNEVEDDELERKMAKARALEEEIEMEERLAKLKRERRALQDQIEDAKRKKQKHGEE</sequence>
<protein>
    <submittedName>
        <fullName evidence="2">Uncharacterized protein</fullName>
    </submittedName>
</protein>
<dbReference type="EMBL" id="KZ613921">
    <property type="protein sequence ID" value="PMD49408.1"/>
    <property type="molecule type" value="Genomic_DNA"/>
</dbReference>
<evidence type="ECO:0000256" key="1">
    <source>
        <dbReference type="SAM" id="MobiDB-lite"/>
    </source>
</evidence>
<feature type="compositionally biased region" description="Polar residues" evidence="1">
    <location>
        <begin position="359"/>
        <end position="372"/>
    </location>
</feature>
<name>A0A2J6SF63_9HELO</name>
<dbReference type="InParanoid" id="A0A2J6SF63"/>
<feature type="region of interest" description="Disordered" evidence="1">
    <location>
        <begin position="359"/>
        <end position="409"/>
    </location>
</feature>
<evidence type="ECO:0000313" key="2">
    <source>
        <dbReference type="EMBL" id="PMD49408.1"/>
    </source>
</evidence>
<organism evidence="2 3">
    <name type="scientific">Hyaloscypha bicolor E</name>
    <dbReference type="NCBI Taxonomy" id="1095630"/>
    <lineage>
        <taxon>Eukaryota</taxon>
        <taxon>Fungi</taxon>
        <taxon>Dikarya</taxon>
        <taxon>Ascomycota</taxon>
        <taxon>Pezizomycotina</taxon>
        <taxon>Leotiomycetes</taxon>
        <taxon>Helotiales</taxon>
        <taxon>Hyaloscyphaceae</taxon>
        <taxon>Hyaloscypha</taxon>
        <taxon>Hyaloscypha bicolor</taxon>
    </lineage>
</organism>